<feature type="transmembrane region" description="Helical" evidence="5">
    <location>
        <begin position="118"/>
        <end position="136"/>
    </location>
</feature>
<keyword evidence="8" id="KW-1185">Reference proteome</keyword>
<reference evidence="7 8" key="1">
    <citation type="submission" date="2024-06" db="EMBL/GenBank/DDBJ databases">
        <title>Pontibacter populi HYL7-15.</title>
        <authorList>
            <person name="Kim M.K."/>
        </authorList>
    </citation>
    <scope>NUCLEOTIDE SEQUENCE [LARGE SCALE GENOMIC DNA]</scope>
    <source>
        <strain evidence="7 8">HYL7-15</strain>
    </source>
</reference>
<comment type="caution">
    <text evidence="7">The sequence shown here is derived from an EMBL/GenBank/DDBJ whole genome shotgun (WGS) entry which is preliminary data.</text>
</comment>
<evidence type="ECO:0000259" key="6">
    <source>
        <dbReference type="Pfam" id="PF13515"/>
    </source>
</evidence>
<evidence type="ECO:0000256" key="5">
    <source>
        <dbReference type="SAM" id="Phobius"/>
    </source>
</evidence>
<keyword evidence="2 5" id="KW-0812">Transmembrane</keyword>
<feature type="transmembrane region" description="Helical" evidence="5">
    <location>
        <begin position="312"/>
        <end position="330"/>
    </location>
</feature>
<evidence type="ECO:0000256" key="2">
    <source>
        <dbReference type="ARBA" id="ARBA00022692"/>
    </source>
</evidence>
<evidence type="ECO:0000313" key="8">
    <source>
        <dbReference type="Proteomes" id="UP001476807"/>
    </source>
</evidence>
<feature type="transmembrane region" description="Helical" evidence="5">
    <location>
        <begin position="20"/>
        <end position="38"/>
    </location>
</feature>
<feature type="transmembrane region" description="Helical" evidence="5">
    <location>
        <begin position="66"/>
        <end position="86"/>
    </location>
</feature>
<dbReference type="InterPro" id="IPR049453">
    <property type="entry name" value="Memb_transporter_dom"/>
</dbReference>
<feature type="transmembrane region" description="Helical" evidence="5">
    <location>
        <begin position="142"/>
        <end position="163"/>
    </location>
</feature>
<gene>
    <name evidence="7" type="ORF">ABS362_06930</name>
</gene>
<feature type="transmembrane region" description="Helical" evidence="5">
    <location>
        <begin position="92"/>
        <end position="111"/>
    </location>
</feature>
<feature type="transmembrane region" description="Helical" evidence="5">
    <location>
        <begin position="242"/>
        <end position="267"/>
    </location>
</feature>
<evidence type="ECO:0000256" key="4">
    <source>
        <dbReference type="ARBA" id="ARBA00023136"/>
    </source>
</evidence>
<evidence type="ECO:0000313" key="7">
    <source>
        <dbReference type="EMBL" id="MER2997274.1"/>
    </source>
</evidence>
<feature type="transmembrane region" description="Helical" evidence="5">
    <location>
        <begin position="184"/>
        <end position="205"/>
    </location>
</feature>
<proteinExistence type="predicted"/>
<evidence type="ECO:0000256" key="3">
    <source>
        <dbReference type="ARBA" id="ARBA00022989"/>
    </source>
</evidence>
<dbReference type="EMBL" id="JBEOKT010000005">
    <property type="protein sequence ID" value="MER2997274.1"/>
    <property type="molecule type" value="Genomic_DNA"/>
</dbReference>
<feature type="domain" description="Integral membrane bound transporter" evidence="6">
    <location>
        <begin position="198"/>
        <end position="324"/>
    </location>
</feature>
<evidence type="ECO:0000256" key="1">
    <source>
        <dbReference type="ARBA" id="ARBA00004141"/>
    </source>
</evidence>
<keyword evidence="4 5" id="KW-0472">Membrane</keyword>
<name>A0ABV1RSB6_9BACT</name>
<sequence>MPQIVKQLLEFKPTDRKWHLPVLAGLCVGIPVLGGYFTGNLQDGKLASMAALVILYIQSQSIARRMIVLMASSFGIMVSYAVGALFGFNPVVASLVLGLYAFTVHLVLYYLKMVRPPGNFFFIMIASVAISMPHNLETVPHNIGLVGIGTMISCLLGLVYSLVTLRNTRSADEVITVTKNPYVNFVESVTFGFFVGVSLLIAHLLELDTPYWVPTSCAAVMQGISATHIWQRSAQRVLGTFIGLVLTWFILLLNPSMLIITLGIILLQIIVEFLIVRNYGIAVIFITILTIFLAETGAALTINPSELIEARFFDILTGSIIGAIGGWILYNERLQFLATRQIRKTRISLVRRKL</sequence>
<keyword evidence="3 5" id="KW-1133">Transmembrane helix</keyword>
<protein>
    <submittedName>
        <fullName evidence="7">FUSC family protein</fullName>
    </submittedName>
</protein>
<dbReference type="Proteomes" id="UP001476807">
    <property type="component" value="Unassembled WGS sequence"/>
</dbReference>
<dbReference type="RefSeq" id="WP_350411665.1">
    <property type="nucleotide sequence ID" value="NZ_JBEOKT010000005.1"/>
</dbReference>
<comment type="subcellular location">
    <subcellularLocation>
        <location evidence="1">Membrane</location>
        <topology evidence="1">Multi-pass membrane protein</topology>
    </subcellularLocation>
</comment>
<accession>A0ABV1RSB6</accession>
<feature type="transmembrane region" description="Helical" evidence="5">
    <location>
        <begin position="279"/>
        <end position="300"/>
    </location>
</feature>
<dbReference type="Pfam" id="PF13515">
    <property type="entry name" value="FUSC_2"/>
    <property type="match status" value="1"/>
</dbReference>
<organism evidence="7 8">
    <name type="scientific">Pontibacter populi</name>
    <dbReference type="NCBI Taxonomy" id="890055"/>
    <lineage>
        <taxon>Bacteria</taxon>
        <taxon>Pseudomonadati</taxon>
        <taxon>Bacteroidota</taxon>
        <taxon>Cytophagia</taxon>
        <taxon>Cytophagales</taxon>
        <taxon>Hymenobacteraceae</taxon>
        <taxon>Pontibacter</taxon>
    </lineage>
</organism>